<dbReference type="PATRIC" id="fig|1229909.8.peg.450"/>
<dbReference type="EMBL" id="CP003843">
    <property type="protein sequence ID" value="AFS82235.1"/>
    <property type="molecule type" value="Genomic_DNA"/>
</dbReference>
<evidence type="ECO:0000313" key="2">
    <source>
        <dbReference type="Proteomes" id="UP000006100"/>
    </source>
</evidence>
<sequence length="266" mass="30332">MSLESLFGDSLTASLCVNIEKGTETWVATGMLVQQLESFTDSVVVRENDKPIGIVGGKDIIIPLVENPNSSLFYNTTVENVMEKRFPTVTGKSKLKELVGFWKDTRRAFAAIPNEFSDYSALSAKKLLEVGIKVRTERSISKLPKKKTITFNEKDTIGEVLNSMLEINARRLFLADSNKFINDRIILQKITEELKCLKETENFMDLPTSEFNLEEAKNITEDLRIQEISKIMYEMEHPCVLFQDQIITPWDICLSLLSEDITEYEN</sequence>
<dbReference type="eggNOG" id="arCOG00601">
    <property type="taxonomic scope" value="Archaea"/>
</dbReference>
<gene>
    <name evidence="1" type="ORF">NSED_02125</name>
</gene>
<evidence type="ECO:0008006" key="3">
    <source>
        <dbReference type="Google" id="ProtNLM"/>
    </source>
</evidence>
<dbReference type="SUPFAM" id="SSF54631">
    <property type="entry name" value="CBS-domain pair"/>
    <property type="match status" value="2"/>
</dbReference>
<evidence type="ECO:0000313" key="1">
    <source>
        <dbReference type="EMBL" id="AFS82235.1"/>
    </source>
</evidence>
<dbReference type="AlphaFoldDB" id="K0BB57"/>
<dbReference type="Gene3D" id="3.10.580.10">
    <property type="entry name" value="CBS-domain"/>
    <property type="match status" value="1"/>
</dbReference>
<dbReference type="STRING" id="1229909.NSED_02125"/>
<keyword evidence="2" id="KW-1185">Reference proteome</keyword>
<organism evidence="1 2">
    <name type="scientific">Candidatus Nitrosopumilus sediminis</name>
    <dbReference type="NCBI Taxonomy" id="1229909"/>
    <lineage>
        <taxon>Archaea</taxon>
        <taxon>Nitrososphaerota</taxon>
        <taxon>Nitrososphaeria</taxon>
        <taxon>Nitrosopumilales</taxon>
        <taxon>Nitrosopumilaceae</taxon>
        <taxon>Nitrosopumilus</taxon>
    </lineage>
</organism>
<dbReference type="HOGENOM" id="CLU_1044287_0_0_2"/>
<proteinExistence type="predicted"/>
<name>K0BB57_9ARCH</name>
<accession>K0BB57</accession>
<reference evidence="1 2" key="1">
    <citation type="journal article" date="2012" name="J. Bacteriol.">
        <title>Draft Genome Sequence of an Ammonia-Oxidizing Archaeon, "Candidatus Nitrosopumilus sediminis" AR2, from Svalbard in the Arctic Circle.</title>
        <authorList>
            <person name="Park S.J."/>
            <person name="Kim J.G."/>
            <person name="Jung M.Y."/>
            <person name="Kim S.J."/>
            <person name="Cha I.T."/>
            <person name="Ghai R."/>
            <person name="Martin-Cuadrado A.B."/>
            <person name="Rodriguez-Valera F."/>
            <person name="Rhee S.K."/>
        </authorList>
    </citation>
    <scope>NUCLEOTIDE SEQUENCE [LARGE SCALE GENOMIC DNA]</scope>
    <source>
        <strain evidence="1 2">AR2</strain>
    </source>
</reference>
<dbReference type="OrthoDB" id="9137at2157"/>
<dbReference type="KEGG" id="nir:NSED_02125"/>
<dbReference type="Proteomes" id="UP000006100">
    <property type="component" value="Chromosome"/>
</dbReference>
<protein>
    <recommendedName>
        <fullName evidence="3">CBS domain-containing protein</fullName>
    </recommendedName>
</protein>
<dbReference type="InterPro" id="IPR046342">
    <property type="entry name" value="CBS_dom_sf"/>
</dbReference>